<dbReference type="InterPro" id="IPR029063">
    <property type="entry name" value="SAM-dependent_MTases_sf"/>
</dbReference>
<evidence type="ECO:0000313" key="5">
    <source>
        <dbReference type="EMBL" id="WAL61001.1"/>
    </source>
</evidence>
<accession>A0A9E8ZM46</accession>
<dbReference type="SUPFAM" id="SSF53335">
    <property type="entry name" value="S-adenosyl-L-methionine-dependent methyltransferases"/>
    <property type="match status" value="1"/>
</dbReference>
<dbReference type="Proteomes" id="UP001163152">
    <property type="component" value="Chromosome"/>
</dbReference>
<dbReference type="EMBL" id="CP113797">
    <property type="protein sequence ID" value="WAL61001.1"/>
    <property type="molecule type" value="Genomic_DNA"/>
</dbReference>
<dbReference type="GO" id="GO:0032259">
    <property type="term" value="P:methylation"/>
    <property type="evidence" value="ECO:0007669"/>
    <property type="project" value="UniProtKB-KW"/>
</dbReference>
<evidence type="ECO:0000256" key="4">
    <source>
        <dbReference type="ARBA" id="ARBA00022691"/>
    </source>
</evidence>
<sequence length="209" mass="23299">MSHSQPLPPNPQPLTPDFWEGRYQEGTTRWDLGQPAPPFVTLLDAADAPKPGRIAVLGAGRGHDALLFADRGFEVVGFDFAPSAIEAATAAAQSRGVSAQFLQRDIFDLPAEFAHQFDYVLEHTCYCAILPEQREDYVYLVRSILRPHGELIALFWAHNRPGGPPFGTSPDEILQRFSPAFEIVSIVQPTNSIESRKDEEYLVRLRAKK</sequence>
<dbReference type="Pfam" id="PF05724">
    <property type="entry name" value="TPMT"/>
    <property type="match status" value="1"/>
</dbReference>
<name>A0A9E8ZM46_9CYAN</name>
<dbReference type="Gene3D" id="3.40.50.150">
    <property type="entry name" value="Vaccinia Virus protein VP39"/>
    <property type="match status" value="1"/>
</dbReference>
<dbReference type="GO" id="GO:0008757">
    <property type="term" value="F:S-adenosylmethionine-dependent methyltransferase activity"/>
    <property type="evidence" value="ECO:0007669"/>
    <property type="project" value="InterPro"/>
</dbReference>
<dbReference type="KEGG" id="tsin:OXH18_03095"/>
<keyword evidence="2 5" id="KW-0489">Methyltransferase</keyword>
<keyword evidence="4" id="KW-0949">S-adenosyl-L-methionine</keyword>
<dbReference type="RefSeq" id="WP_268610957.1">
    <property type="nucleotide sequence ID" value="NZ_CP113797.1"/>
</dbReference>
<keyword evidence="6" id="KW-1185">Reference proteome</keyword>
<evidence type="ECO:0000256" key="1">
    <source>
        <dbReference type="ARBA" id="ARBA00022553"/>
    </source>
</evidence>
<evidence type="ECO:0000256" key="3">
    <source>
        <dbReference type="ARBA" id="ARBA00022679"/>
    </source>
</evidence>
<dbReference type="CDD" id="cd02440">
    <property type="entry name" value="AdoMet_MTases"/>
    <property type="match status" value="1"/>
</dbReference>
<keyword evidence="3" id="KW-0808">Transferase</keyword>
<dbReference type="PANTHER" id="PTHR32183:SF6">
    <property type="entry name" value="CYSTEINE SULFINATE DESULFINASE_CYSTEINE DESULFURASE AND RELATED ENZYMES"/>
    <property type="match status" value="1"/>
</dbReference>
<dbReference type="AlphaFoldDB" id="A0A9E8ZM46"/>
<evidence type="ECO:0000313" key="6">
    <source>
        <dbReference type="Proteomes" id="UP001163152"/>
    </source>
</evidence>
<dbReference type="InterPro" id="IPR008854">
    <property type="entry name" value="TPMT"/>
</dbReference>
<keyword evidence="1" id="KW-0597">Phosphoprotein</keyword>
<gene>
    <name evidence="5" type="ORF">OXH18_03095</name>
</gene>
<proteinExistence type="predicted"/>
<evidence type="ECO:0000256" key="2">
    <source>
        <dbReference type="ARBA" id="ARBA00022603"/>
    </source>
</evidence>
<protein>
    <submittedName>
        <fullName evidence="5">Methyltransferase domain-containing protein</fullName>
    </submittedName>
</protein>
<organism evidence="5 6">
    <name type="scientific">Thermocoleostomius sinensis A174</name>
    <dbReference type="NCBI Taxonomy" id="2016057"/>
    <lineage>
        <taxon>Bacteria</taxon>
        <taxon>Bacillati</taxon>
        <taxon>Cyanobacteriota</taxon>
        <taxon>Cyanophyceae</taxon>
        <taxon>Oculatellales</taxon>
        <taxon>Oculatellaceae</taxon>
        <taxon>Thermocoleostomius</taxon>
    </lineage>
</organism>
<dbReference type="PANTHER" id="PTHR32183">
    <property type="match status" value="1"/>
</dbReference>
<dbReference type="PROSITE" id="PS51585">
    <property type="entry name" value="SAM_MT_TPMT"/>
    <property type="match status" value="1"/>
</dbReference>
<reference evidence="5" key="1">
    <citation type="submission" date="2022-12" db="EMBL/GenBank/DDBJ databases">
        <title>Polyphasic identification of a Novel Hot-Spring Cyanobacterium Ocullathermofonsia sinensis gen nov. sp. nov. and Genomic Insights on its Adaptations to the Thermal Habitat.</title>
        <authorList>
            <person name="Daroch M."/>
            <person name="Tang J."/>
            <person name="Jiang Y."/>
        </authorList>
    </citation>
    <scope>NUCLEOTIDE SEQUENCE</scope>
    <source>
        <strain evidence="5">PKUAC-SCTA174</strain>
    </source>
</reference>